<dbReference type="Gene3D" id="3.40.1190.10">
    <property type="entry name" value="Mur-like, catalytic domain"/>
    <property type="match status" value="1"/>
</dbReference>
<dbReference type="Proteomes" id="UP000267821">
    <property type="component" value="Unassembled WGS sequence"/>
</dbReference>
<dbReference type="Gene3D" id="3.90.190.20">
    <property type="entry name" value="Mur ligase, C-terminal domain"/>
    <property type="match status" value="1"/>
</dbReference>
<keyword evidence="6" id="KW-0479">Metal-binding</keyword>
<sequence>LFKLGAPGFSAPQDPNIAAVLQARAQEKEVELGFVGVDPSLPVNARALQTSAQQTNCSLALALVGAFLKRKARPGLAPSDILDGIDKFSWPGRFEVISEDQNEWFLDGAHNELSVKHAVEWFAKCISENQSSLALPCILIFTHISDQRDGQALLGTLASCIKNNNIRLEYVIFTTYQERQDGSKRIGKHNKYVKIPSPELLALYCDIWRKIDPEAVIVSEPSIEGALNFARSIGKENGGMETLITGSLHLVGGALNLLRPLLF</sequence>
<dbReference type="STRING" id="1051890.A0A3N4L7N9"/>
<evidence type="ECO:0000313" key="13">
    <source>
        <dbReference type="EMBL" id="RPB18924.1"/>
    </source>
</evidence>
<dbReference type="GO" id="GO:0005524">
    <property type="term" value="F:ATP binding"/>
    <property type="evidence" value="ECO:0007669"/>
    <property type="project" value="UniProtKB-KW"/>
</dbReference>
<keyword evidence="4" id="KW-0554">One-carbon metabolism</keyword>
<dbReference type="InterPro" id="IPR001645">
    <property type="entry name" value="Folylpolyglutamate_synth"/>
</dbReference>
<dbReference type="UniPathway" id="UPA00850"/>
<evidence type="ECO:0000256" key="11">
    <source>
        <dbReference type="ARBA" id="ARBA00030876"/>
    </source>
</evidence>
<dbReference type="GO" id="GO:0005829">
    <property type="term" value="C:cytosol"/>
    <property type="evidence" value="ECO:0007669"/>
    <property type="project" value="TreeGrafter"/>
</dbReference>
<keyword evidence="8" id="KW-0067">ATP-binding</keyword>
<dbReference type="GO" id="GO:0004326">
    <property type="term" value="F:tetrahydrofolylpolyglutamate synthase activity"/>
    <property type="evidence" value="ECO:0007669"/>
    <property type="project" value="UniProtKB-EC"/>
</dbReference>
<dbReference type="OrthoDB" id="5212574at2759"/>
<dbReference type="InterPro" id="IPR036615">
    <property type="entry name" value="Mur_ligase_C_dom_sf"/>
</dbReference>
<evidence type="ECO:0000313" key="14">
    <source>
        <dbReference type="Proteomes" id="UP000267821"/>
    </source>
</evidence>
<comment type="pathway">
    <text evidence="1">Cofactor biosynthesis; tetrahydrofolylpolyglutamate biosynthesis.</text>
</comment>
<dbReference type="EC" id="6.3.2.17" evidence="3"/>
<dbReference type="InterPro" id="IPR036565">
    <property type="entry name" value="Mur-like_cat_sf"/>
</dbReference>
<reference evidence="13 14" key="1">
    <citation type="journal article" date="2018" name="Nat. Ecol. Evol.">
        <title>Pezizomycetes genomes reveal the molecular basis of ectomycorrhizal truffle lifestyle.</title>
        <authorList>
            <person name="Murat C."/>
            <person name="Payen T."/>
            <person name="Noel B."/>
            <person name="Kuo A."/>
            <person name="Morin E."/>
            <person name="Chen J."/>
            <person name="Kohler A."/>
            <person name="Krizsan K."/>
            <person name="Balestrini R."/>
            <person name="Da Silva C."/>
            <person name="Montanini B."/>
            <person name="Hainaut M."/>
            <person name="Levati E."/>
            <person name="Barry K.W."/>
            <person name="Belfiori B."/>
            <person name="Cichocki N."/>
            <person name="Clum A."/>
            <person name="Dockter R.B."/>
            <person name="Fauchery L."/>
            <person name="Guy J."/>
            <person name="Iotti M."/>
            <person name="Le Tacon F."/>
            <person name="Lindquist E.A."/>
            <person name="Lipzen A."/>
            <person name="Malagnac F."/>
            <person name="Mello A."/>
            <person name="Molinier V."/>
            <person name="Miyauchi S."/>
            <person name="Poulain J."/>
            <person name="Riccioni C."/>
            <person name="Rubini A."/>
            <person name="Sitrit Y."/>
            <person name="Splivallo R."/>
            <person name="Traeger S."/>
            <person name="Wang M."/>
            <person name="Zifcakova L."/>
            <person name="Wipf D."/>
            <person name="Zambonelli A."/>
            <person name="Paolocci F."/>
            <person name="Nowrousian M."/>
            <person name="Ottonello S."/>
            <person name="Baldrian P."/>
            <person name="Spatafora J.W."/>
            <person name="Henrissat B."/>
            <person name="Nagy L.G."/>
            <person name="Aury J.M."/>
            <person name="Wincker P."/>
            <person name="Grigoriev I.V."/>
            <person name="Bonfante P."/>
            <person name="Martin F.M."/>
        </authorList>
    </citation>
    <scope>NUCLEOTIDE SEQUENCE [LARGE SCALE GENOMIC DNA]</scope>
    <source>
        <strain evidence="13 14">ATCC MYA-4762</strain>
    </source>
</reference>
<keyword evidence="5" id="KW-0436">Ligase</keyword>
<dbReference type="GO" id="GO:0005739">
    <property type="term" value="C:mitochondrion"/>
    <property type="evidence" value="ECO:0007669"/>
    <property type="project" value="TreeGrafter"/>
</dbReference>
<evidence type="ECO:0000256" key="1">
    <source>
        <dbReference type="ARBA" id="ARBA00005150"/>
    </source>
</evidence>
<gene>
    <name evidence="13" type="ORF">L211DRAFT_795314</name>
</gene>
<evidence type="ECO:0000256" key="9">
    <source>
        <dbReference type="ARBA" id="ARBA00022842"/>
    </source>
</evidence>
<evidence type="ECO:0000256" key="12">
    <source>
        <dbReference type="ARBA" id="ARBA00047493"/>
    </source>
</evidence>
<keyword evidence="14" id="KW-1185">Reference proteome</keyword>
<evidence type="ECO:0000256" key="2">
    <source>
        <dbReference type="ARBA" id="ARBA00008276"/>
    </source>
</evidence>
<accession>A0A3N4L7N9</accession>
<evidence type="ECO:0000256" key="7">
    <source>
        <dbReference type="ARBA" id="ARBA00022741"/>
    </source>
</evidence>
<evidence type="ECO:0000256" key="10">
    <source>
        <dbReference type="ARBA" id="ARBA00030592"/>
    </source>
</evidence>
<evidence type="ECO:0000256" key="5">
    <source>
        <dbReference type="ARBA" id="ARBA00022598"/>
    </source>
</evidence>
<dbReference type="AlphaFoldDB" id="A0A3N4L7N9"/>
<proteinExistence type="inferred from homology"/>
<evidence type="ECO:0000256" key="4">
    <source>
        <dbReference type="ARBA" id="ARBA00022563"/>
    </source>
</evidence>
<evidence type="ECO:0000256" key="6">
    <source>
        <dbReference type="ARBA" id="ARBA00022723"/>
    </source>
</evidence>
<dbReference type="PANTHER" id="PTHR11136">
    <property type="entry name" value="FOLYLPOLYGLUTAMATE SYNTHASE-RELATED"/>
    <property type="match status" value="1"/>
</dbReference>
<comment type="catalytic activity">
    <reaction evidence="12">
        <text>(6S)-5,6,7,8-tetrahydrofolyl-(gamma-L-Glu)(n) + L-glutamate + ATP = (6S)-5,6,7,8-tetrahydrofolyl-(gamma-L-Glu)(n+1) + ADP + phosphate + H(+)</text>
        <dbReference type="Rhea" id="RHEA:10580"/>
        <dbReference type="Rhea" id="RHEA-COMP:14738"/>
        <dbReference type="Rhea" id="RHEA-COMP:14740"/>
        <dbReference type="ChEBI" id="CHEBI:15378"/>
        <dbReference type="ChEBI" id="CHEBI:29985"/>
        <dbReference type="ChEBI" id="CHEBI:30616"/>
        <dbReference type="ChEBI" id="CHEBI:43474"/>
        <dbReference type="ChEBI" id="CHEBI:141005"/>
        <dbReference type="ChEBI" id="CHEBI:456216"/>
        <dbReference type="EC" id="6.3.2.17"/>
    </reaction>
</comment>
<dbReference type="EMBL" id="ML121603">
    <property type="protein sequence ID" value="RPB18924.1"/>
    <property type="molecule type" value="Genomic_DNA"/>
</dbReference>
<name>A0A3N4L7N9_9PEZI</name>
<keyword evidence="9" id="KW-0460">Magnesium</keyword>
<evidence type="ECO:0000256" key="3">
    <source>
        <dbReference type="ARBA" id="ARBA00013025"/>
    </source>
</evidence>
<dbReference type="SUPFAM" id="SSF53244">
    <property type="entry name" value="MurD-like peptide ligases, peptide-binding domain"/>
    <property type="match status" value="1"/>
</dbReference>
<dbReference type="SUPFAM" id="SSF53623">
    <property type="entry name" value="MurD-like peptide ligases, catalytic domain"/>
    <property type="match status" value="1"/>
</dbReference>
<protein>
    <recommendedName>
        <fullName evidence="3">tetrahydrofolate synthase</fullName>
        <ecNumber evidence="3">6.3.2.17</ecNumber>
    </recommendedName>
    <alternativeName>
        <fullName evidence="11">Folylpoly-gamma-glutamate synthetase</fullName>
    </alternativeName>
    <alternativeName>
        <fullName evidence="10">Tetrahydrofolylpolyglutamate synthase</fullName>
    </alternativeName>
</protein>
<dbReference type="InParanoid" id="A0A3N4L7N9"/>
<evidence type="ECO:0000256" key="8">
    <source>
        <dbReference type="ARBA" id="ARBA00022840"/>
    </source>
</evidence>
<dbReference type="GO" id="GO:0006730">
    <property type="term" value="P:one-carbon metabolic process"/>
    <property type="evidence" value="ECO:0007669"/>
    <property type="project" value="UniProtKB-KW"/>
</dbReference>
<dbReference type="PANTHER" id="PTHR11136:SF5">
    <property type="entry name" value="FOLYLPOLYGLUTAMATE SYNTHASE, MITOCHONDRIAL"/>
    <property type="match status" value="1"/>
</dbReference>
<dbReference type="GO" id="GO:0046872">
    <property type="term" value="F:metal ion binding"/>
    <property type="evidence" value="ECO:0007669"/>
    <property type="project" value="UniProtKB-KW"/>
</dbReference>
<keyword evidence="7" id="KW-0547">Nucleotide-binding</keyword>
<comment type="similarity">
    <text evidence="2">Belongs to the folylpolyglutamate synthase family.</text>
</comment>
<feature type="non-terminal residue" evidence="13">
    <location>
        <position position="1"/>
    </location>
</feature>
<organism evidence="13 14">
    <name type="scientific">Terfezia boudieri ATCC MYA-4762</name>
    <dbReference type="NCBI Taxonomy" id="1051890"/>
    <lineage>
        <taxon>Eukaryota</taxon>
        <taxon>Fungi</taxon>
        <taxon>Dikarya</taxon>
        <taxon>Ascomycota</taxon>
        <taxon>Pezizomycotina</taxon>
        <taxon>Pezizomycetes</taxon>
        <taxon>Pezizales</taxon>
        <taxon>Pezizaceae</taxon>
        <taxon>Terfezia</taxon>
    </lineage>
</organism>